<dbReference type="SUPFAM" id="SSF46565">
    <property type="entry name" value="Chaperone J-domain"/>
    <property type="match status" value="1"/>
</dbReference>
<evidence type="ECO:0000259" key="3">
    <source>
        <dbReference type="PROSITE" id="PS50076"/>
    </source>
</evidence>
<protein>
    <recommendedName>
        <fullName evidence="3">J domain-containing protein</fullName>
    </recommendedName>
</protein>
<accession>A0A7W9GP52</accession>
<dbReference type="SMART" id="SM00271">
    <property type="entry name" value="DnaJ"/>
    <property type="match status" value="1"/>
</dbReference>
<keyword evidence="5" id="KW-1185">Reference proteome</keyword>
<dbReference type="Gene3D" id="1.10.287.110">
    <property type="entry name" value="DnaJ domain"/>
    <property type="match status" value="1"/>
</dbReference>
<feature type="transmembrane region" description="Helical" evidence="2">
    <location>
        <begin position="176"/>
        <end position="198"/>
    </location>
</feature>
<evidence type="ECO:0000256" key="1">
    <source>
        <dbReference type="SAM" id="MobiDB-lite"/>
    </source>
</evidence>
<evidence type="ECO:0000313" key="5">
    <source>
        <dbReference type="Proteomes" id="UP000542813"/>
    </source>
</evidence>
<dbReference type="AlphaFoldDB" id="A0A7W9GP52"/>
<dbReference type="InterPro" id="IPR036869">
    <property type="entry name" value="J_dom_sf"/>
</dbReference>
<dbReference type="GO" id="GO:0051082">
    <property type="term" value="F:unfolded protein binding"/>
    <property type="evidence" value="ECO:0007669"/>
    <property type="project" value="TreeGrafter"/>
</dbReference>
<sequence length="267" mass="28827">MQPMTDRLGRRCADQADNVAQIDYYDILDIRPSAGPEEIRAAYHRAARSVHPDAGGTADMFRLVAEAYRTLSDPHLRAAYDARADLDSTMASRGGFGATSAERDEAPAGSTPPEEFADPGFSRLDRWMVGGAGRTVVRWATVVAVAIFAAITYILVEHHTLVRPEAAGEDAWGDLLANTSVLRIVLIAYAVVALGAYVGLLRIPLAIIHGTTFLGVVVWFVVYWGLASRTERLGFIAVIGLWSIYAAVMAVVPLLRESRLAADSGAE</sequence>
<evidence type="ECO:0000256" key="2">
    <source>
        <dbReference type="SAM" id="Phobius"/>
    </source>
</evidence>
<feature type="transmembrane region" description="Helical" evidence="2">
    <location>
        <begin position="136"/>
        <end position="156"/>
    </location>
</feature>
<dbReference type="CDD" id="cd06257">
    <property type="entry name" value="DnaJ"/>
    <property type="match status" value="1"/>
</dbReference>
<reference evidence="4 5" key="1">
    <citation type="submission" date="2020-08" db="EMBL/GenBank/DDBJ databases">
        <title>Sequencing the genomes of 1000 actinobacteria strains.</title>
        <authorList>
            <person name="Klenk H.-P."/>
        </authorList>
    </citation>
    <scope>NUCLEOTIDE SEQUENCE [LARGE SCALE GENOMIC DNA]</scope>
    <source>
        <strain evidence="4 5">DSM 102122</strain>
    </source>
</reference>
<dbReference type="PRINTS" id="PR00625">
    <property type="entry name" value="JDOMAIN"/>
</dbReference>
<dbReference type="PANTHER" id="PTHR43096:SF58">
    <property type="entry name" value="CHAPERONE DNAJ-DOMAIN SUPERFAMILY PROTEIN"/>
    <property type="match status" value="1"/>
</dbReference>
<gene>
    <name evidence="4" type="ORF">HD601_001761</name>
</gene>
<dbReference type="RefSeq" id="WP_184821084.1">
    <property type="nucleotide sequence ID" value="NZ_JACHMM010000001.1"/>
</dbReference>
<dbReference type="GO" id="GO:0005737">
    <property type="term" value="C:cytoplasm"/>
    <property type="evidence" value="ECO:0007669"/>
    <property type="project" value="TreeGrafter"/>
</dbReference>
<keyword evidence="2" id="KW-0812">Transmembrane</keyword>
<dbReference type="PROSITE" id="PS50076">
    <property type="entry name" value="DNAJ_2"/>
    <property type="match status" value="1"/>
</dbReference>
<keyword evidence="2" id="KW-0472">Membrane</keyword>
<dbReference type="Proteomes" id="UP000542813">
    <property type="component" value="Unassembled WGS sequence"/>
</dbReference>
<comment type="caution">
    <text evidence="4">The sequence shown here is derived from an EMBL/GenBank/DDBJ whole genome shotgun (WGS) entry which is preliminary data.</text>
</comment>
<evidence type="ECO:0000313" key="4">
    <source>
        <dbReference type="EMBL" id="MBB5787186.1"/>
    </source>
</evidence>
<organism evidence="4 5">
    <name type="scientific">Jiangella mangrovi</name>
    <dbReference type="NCBI Taxonomy" id="1524084"/>
    <lineage>
        <taxon>Bacteria</taxon>
        <taxon>Bacillati</taxon>
        <taxon>Actinomycetota</taxon>
        <taxon>Actinomycetes</taxon>
        <taxon>Jiangellales</taxon>
        <taxon>Jiangellaceae</taxon>
        <taxon>Jiangella</taxon>
    </lineage>
</organism>
<feature type="transmembrane region" description="Helical" evidence="2">
    <location>
        <begin position="205"/>
        <end position="227"/>
    </location>
</feature>
<dbReference type="InterPro" id="IPR001623">
    <property type="entry name" value="DnaJ_domain"/>
</dbReference>
<dbReference type="PANTHER" id="PTHR43096">
    <property type="entry name" value="DNAJ HOMOLOG 1, MITOCHONDRIAL-RELATED"/>
    <property type="match status" value="1"/>
</dbReference>
<proteinExistence type="predicted"/>
<feature type="domain" description="J" evidence="3">
    <location>
        <begin position="23"/>
        <end position="84"/>
    </location>
</feature>
<name>A0A7W9GP52_9ACTN</name>
<dbReference type="EMBL" id="JACHMM010000001">
    <property type="protein sequence ID" value="MBB5787186.1"/>
    <property type="molecule type" value="Genomic_DNA"/>
</dbReference>
<keyword evidence="2" id="KW-1133">Transmembrane helix</keyword>
<dbReference type="Pfam" id="PF00226">
    <property type="entry name" value="DnaJ"/>
    <property type="match status" value="1"/>
</dbReference>
<feature type="transmembrane region" description="Helical" evidence="2">
    <location>
        <begin position="233"/>
        <end position="255"/>
    </location>
</feature>
<dbReference type="GO" id="GO:0042026">
    <property type="term" value="P:protein refolding"/>
    <property type="evidence" value="ECO:0007669"/>
    <property type="project" value="TreeGrafter"/>
</dbReference>
<feature type="region of interest" description="Disordered" evidence="1">
    <location>
        <begin position="94"/>
        <end position="119"/>
    </location>
</feature>